<gene>
    <name evidence="1" type="ORF">EA472_09420</name>
</gene>
<keyword evidence="2" id="KW-1185">Reference proteome</keyword>
<dbReference type="Pfam" id="PF07366">
    <property type="entry name" value="SnoaL"/>
    <property type="match status" value="1"/>
</dbReference>
<sequence>MSTMEAENKELAQKYAEEVVTEGHLDIIDEIIADEHVQHTSAVSETLHGPEEVKENVSMLREAFPDTECVVQDLIADGDMVVRRDRATCTHEGEFMGIEPTGKEIEIQGVHIHRIEDGQIAETWSQSDMMGAMAQLGAIEPPGE</sequence>
<organism evidence="1 2">
    <name type="scientific">Natrarchaeobius chitinivorans</name>
    <dbReference type="NCBI Taxonomy" id="1679083"/>
    <lineage>
        <taxon>Archaea</taxon>
        <taxon>Methanobacteriati</taxon>
        <taxon>Methanobacteriota</taxon>
        <taxon>Stenosarchaea group</taxon>
        <taxon>Halobacteria</taxon>
        <taxon>Halobacteriales</taxon>
        <taxon>Natrialbaceae</taxon>
        <taxon>Natrarchaeobius</taxon>
    </lineage>
</organism>
<dbReference type="InterPro" id="IPR032710">
    <property type="entry name" value="NTF2-like_dom_sf"/>
</dbReference>
<dbReference type="AlphaFoldDB" id="A0A3N6MWR3"/>
<protein>
    <submittedName>
        <fullName evidence="1">Ester cyclase</fullName>
    </submittedName>
</protein>
<dbReference type="InterPro" id="IPR009959">
    <property type="entry name" value="Cyclase_SnoaL-like"/>
</dbReference>
<dbReference type="PANTHER" id="PTHR38436">
    <property type="entry name" value="POLYKETIDE CYCLASE SNOAL-LIKE DOMAIN"/>
    <property type="match status" value="1"/>
</dbReference>
<reference evidence="1 2" key="1">
    <citation type="submission" date="2018-10" db="EMBL/GenBank/DDBJ databases">
        <title>Natrarchaeobius chitinivorans gen. nov., sp. nov., and Natrarchaeobius haloalkaliphilus sp. nov., alkaliphilic, chitin-utilizing haloarchaea from hypersaline alkaline lakes.</title>
        <authorList>
            <person name="Sorokin D.Y."/>
            <person name="Elcheninov A.G."/>
            <person name="Kostrikina N.A."/>
            <person name="Bale N.J."/>
            <person name="Sinninghe Damste J.S."/>
            <person name="Khijniak T.V."/>
            <person name="Kublanov I.V."/>
            <person name="Toshchakov S.V."/>
        </authorList>
    </citation>
    <scope>NUCLEOTIDE SEQUENCE [LARGE SCALE GENOMIC DNA]</scope>
    <source>
        <strain evidence="1 2">AArcht7</strain>
    </source>
</reference>
<evidence type="ECO:0000313" key="1">
    <source>
        <dbReference type="EMBL" id="RQH00842.1"/>
    </source>
</evidence>
<dbReference type="EMBL" id="REFZ01000005">
    <property type="protein sequence ID" value="RQH00842.1"/>
    <property type="molecule type" value="Genomic_DNA"/>
</dbReference>
<dbReference type="OrthoDB" id="8685at2157"/>
<name>A0A3N6MWR3_NATCH</name>
<dbReference type="SUPFAM" id="SSF54427">
    <property type="entry name" value="NTF2-like"/>
    <property type="match status" value="1"/>
</dbReference>
<dbReference type="GO" id="GO:0030638">
    <property type="term" value="P:polyketide metabolic process"/>
    <property type="evidence" value="ECO:0007669"/>
    <property type="project" value="InterPro"/>
</dbReference>
<dbReference type="Proteomes" id="UP000281431">
    <property type="component" value="Unassembled WGS sequence"/>
</dbReference>
<comment type="caution">
    <text evidence="1">The sequence shown here is derived from an EMBL/GenBank/DDBJ whole genome shotgun (WGS) entry which is preliminary data.</text>
</comment>
<dbReference type="Gene3D" id="3.10.450.50">
    <property type="match status" value="1"/>
</dbReference>
<accession>A0A3N6MWR3</accession>
<dbReference type="PANTHER" id="PTHR38436:SF1">
    <property type="entry name" value="ESTER CYCLASE"/>
    <property type="match status" value="1"/>
</dbReference>
<evidence type="ECO:0000313" key="2">
    <source>
        <dbReference type="Proteomes" id="UP000281431"/>
    </source>
</evidence>
<proteinExistence type="predicted"/>